<evidence type="ECO:0000259" key="2">
    <source>
        <dbReference type="Pfam" id="PF01370"/>
    </source>
</evidence>
<dbReference type="InterPro" id="IPR036291">
    <property type="entry name" value="NAD(P)-bd_dom_sf"/>
</dbReference>
<dbReference type="STRING" id="1577792.QX51_06460"/>
<organism evidence="3 4">
    <name type="scientific">Terrisporobacter othiniensis</name>
    <dbReference type="NCBI Taxonomy" id="1577792"/>
    <lineage>
        <taxon>Bacteria</taxon>
        <taxon>Bacillati</taxon>
        <taxon>Bacillota</taxon>
        <taxon>Clostridia</taxon>
        <taxon>Peptostreptococcales</taxon>
        <taxon>Peptostreptococcaceae</taxon>
        <taxon>Terrisporobacter</taxon>
    </lineage>
</organism>
<evidence type="ECO:0000256" key="1">
    <source>
        <dbReference type="ARBA" id="ARBA00007637"/>
    </source>
</evidence>
<comment type="similarity">
    <text evidence="1">Belongs to the NAD(P)-dependent epimerase/dehydratase family.</text>
</comment>
<sequence>MFDVVINCANESDIEKYVDLQNIFTITNIIGTQILLDASVECNVSRYHQVSTIEAYGELCNKKIPSYLASRLAGDLLVKVYNNKYGLRATLSKEKVDENNIEEYCQCIEKEINKKYILNNSIL</sequence>
<keyword evidence="4" id="KW-1185">Reference proteome</keyword>
<comment type="caution">
    <text evidence="3">The sequence shown here is derived from an EMBL/GenBank/DDBJ whole genome shotgun (WGS) entry which is preliminary data.</text>
</comment>
<name>A0A0B3VYB8_9FIRM</name>
<dbReference type="Gene3D" id="3.40.50.720">
    <property type="entry name" value="NAD(P)-binding Rossmann-like Domain"/>
    <property type="match status" value="1"/>
</dbReference>
<dbReference type="EMBL" id="JWHR01000064">
    <property type="protein sequence ID" value="KHS57798.1"/>
    <property type="molecule type" value="Genomic_DNA"/>
</dbReference>
<protein>
    <recommendedName>
        <fullName evidence="2">NAD-dependent epimerase/dehydratase domain-containing protein</fullName>
    </recommendedName>
</protein>
<dbReference type="Proteomes" id="UP000031189">
    <property type="component" value="Unassembled WGS sequence"/>
</dbReference>
<gene>
    <name evidence="3" type="ORF">QX51_06460</name>
</gene>
<dbReference type="SUPFAM" id="SSF51735">
    <property type="entry name" value="NAD(P)-binding Rossmann-fold domains"/>
    <property type="match status" value="1"/>
</dbReference>
<feature type="domain" description="NAD-dependent epimerase/dehydratase" evidence="2">
    <location>
        <begin position="2"/>
        <end position="91"/>
    </location>
</feature>
<dbReference type="OrthoDB" id="9811743at2"/>
<dbReference type="InterPro" id="IPR001509">
    <property type="entry name" value="Epimerase_deHydtase"/>
</dbReference>
<dbReference type="Pfam" id="PF01370">
    <property type="entry name" value="Epimerase"/>
    <property type="match status" value="1"/>
</dbReference>
<evidence type="ECO:0000313" key="4">
    <source>
        <dbReference type="Proteomes" id="UP000031189"/>
    </source>
</evidence>
<evidence type="ECO:0000313" key="3">
    <source>
        <dbReference type="EMBL" id="KHS57798.1"/>
    </source>
</evidence>
<reference evidence="3 4" key="1">
    <citation type="submission" date="2014-12" db="EMBL/GenBank/DDBJ databases">
        <title>Draft genome sequence of Terrisporobacter sp. 08-306576, isolated from the blood culture of a bacteremia patient.</title>
        <authorList>
            <person name="Lund L.C."/>
            <person name="Sydenham T.V."/>
            <person name="Hogh S.V."/>
            <person name="Skov M.N."/>
            <person name="Kemp M."/>
            <person name="Justesen U.S."/>
        </authorList>
    </citation>
    <scope>NUCLEOTIDE SEQUENCE [LARGE SCALE GENOMIC DNA]</scope>
    <source>
        <strain evidence="3 4">08-306576</strain>
    </source>
</reference>
<accession>A0A0B3VYB8</accession>
<dbReference type="PANTHER" id="PTHR43000">
    <property type="entry name" value="DTDP-D-GLUCOSE 4,6-DEHYDRATASE-RELATED"/>
    <property type="match status" value="1"/>
</dbReference>
<proteinExistence type="inferred from homology"/>
<dbReference type="AlphaFoldDB" id="A0A0B3VYB8"/>